<evidence type="ECO:0000313" key="10">
    <source>
        <dbReference type="Proteomes" id="UP000235701"/>
    </source>
</evidence>
<accession>A0A2N6UFR0</accession>
<sequence>MTNKKKTIIGLQVVATVYLLGNMLYSNLQAFDLMSTAMGLLGLFGNILLAHKRSSTFALNMSNNILGGVLSFQNRFFAEVGMNIIYFVTQAVQGIPYFKKHKDETGEVVTKSEFEPVKIITYIAFGTLVMGLVSKFFDGNMVVLDSVQNGIAIGAQLRQMNGNADGWLLWVLSNIINIIVWASVGNWILVASFAAYAIVAVSGYLNWSE</sequence>
<evidence type="ECO:0000313" key="9">
    <source>
        <dbReference type="EMBL" id="PMC80461.1"/>
    </source>
</evidence>
<dbReference type="NCBIfam" id="TIGR01528">
    <property type="entry name" value="NMN_trans_PnuC"/>
    <property type="match status" value="1"/>
</dbReference>
<keyword evidence="4" id="KW-1003">Cell membrane</keyword>
<feature type="transmembrane region" description="Helical" evidence="8">
    <location>
        <begin position="7"/>
        <end position="25"/>
    </location>
</feature>
<reference evidence="9 10" key="1">
    <citation type="submission" date="2017-09" db="EMBL/GenBank/DDBJ databases">
        <title>Bacterial strain isolated from the female urinary microbiota.</title>
        <authorList>
            <person name="Thomas-White K."/>
            <person name="Kumar N."/>
            <person name="Forster S."/>
            <person name="Putonti C."/>
            <person name="Lawley T."/>
            <person name="Wolfe A.J."/>
        </authorList>
    </citation>
    <scope>NUCLEOTIDE SEQUENCE [LARGE SCALE GENOMIC DNA]</scope>
    <source>
        <strain evidence="9 10">UMB0240</strain>
    </source>
</reference>
<evidence type="ECO:0008006" key="11">
    <source>
        <dbReference type="Google" id="ProtNLM"/>
    </source>
</evidence>
<evidence type="ECO:0000256" key="3">
    <source>
        <dbReference type="ARBA" id="ARBA00022448"/>
    </source>
</evidence>
<dbReference type="InterPro" id="IPR006419">
    <property type="entry name" value="NMN_transpt_PnuC"/>
</dbReference>
<evidence type="ECO:0000256" key="7">
    <source>
        <dbReference type="ARBA" id="ARBA00023136"/>
    </source>
</evidence>
<keyword evidence="7 8" id="KW-0472">Membrane</keyword>
<dbReference type="RefSeq" id="WP_102198736.1">
    <property type="nucleotide sequence ID" value="NZ_PNHQ01000002.1"/>
</dbReference>
<comment type="similarity">
    <text evidence="2">Belongs to the nicotinamide ribonucleoside (NR) uptake permease (TC 4.B.1) family.</text>
</comment>
<feature type="transmembrane region" description="Helical" evidence="8">
    <location>
        <begin position="31"/>
        <end position="51"/>
    </location>
</feature>
<comment type="caution">
    <text evidence="9">The sequence shown here is derived from an EMBL/GenBank/DDBJ whole genome shotgun (WGS) entry which is preliminary data.</text>
</comment>
<dbReference type="GO" id="GO:0005886">
    <property type="term" value="C:plasma membrane"/>
    <property type="evidence" value="ECO:0007669"/>
    <property type="project" value="UniProtKB-SubCell"/>
</dbReference>
<comment type="subcellular location">
    <subcellularLocation>
        <location evidence="1">Cell membrane</location>
        <topology evidence="1">Multi-pass membrane protein</topology>
    </subcellularLocation>
</comment>
<evidence type="ECO:0000256" key="2">
    <source>
        <dbReference type="ARBA" id="ARBA00006669"/>
    </source>
</evidence>
<feature type="transmembrane region" description="Helical" evidence="8">
    <location>
        <begin position="189"/>
        <end position="207"/>
    </location>
</feature>
<dbReference type="PANTHER" id="PTHR36122">
    <property type="entry name" value="NICOTINAMIDE RIBOSIDE TRANSPORTER PNUC"/>
    <property type="match status" value="1"/>
</dbReference>
<dbReference type="Pfam" id="PF04973">
    <property type="entry name" value="NMN_transporter"/>
    <property type="match status" value="1"/>
</dbReference>
<proteinExistence type="inferred from homology"/>
<dbReference type="GO" id="GO:0034257">
    <property type="term" value="F:nicotinamide riboside transmembrane transporter activity"/>
    <property type="evidence" value="ECO:0007669"/>
    <property type="project" value="InterPro"/>
</dbReference>
<keyword evidence="5 8" id="KW-0812">Transmembrane</keyword>
<evidence type="ECO:0000256" key="4">
    <source>
        <dbReference type="ARBA" id="ARBA00022475"/>
    </source>
</evidence>
<evidence type="ECO:0000256" key="5">
    <source>
        <dbReference type="ARBA" id="ARBA00022692"/>
    </source>
</evidence>
<dbReference type="EMBL" id="PNHQ01000002">
    <property type="protein sequence ID" value="PMC80461.1"/>
    <property type="molecule type" value="Genomic_DNA"/>
</dbReference>
<feature type="transmembrane region" description="Helical" evidence="8">
    <location>
        <begin position="167"/>
        <end position="184"/>
    </location>
</feature>
<keyword evidence="10" id="KW-1185">Reference proteome</keyword>
<name>A0A2N6UFR0_9LACT</name>
<keyword evidence="3" id="KW-0813">Transport</keyword>
<evidence type="ECO:0000256" key="6">
    <source>
        <dbReference type="ARBA" id="ARBA00022989"/>
    </source>
</evidence>
<protein>
    <recommendedName>
        <fullName evidence="11">Nicotinamide mononucleotide transporter</fullName>
    </recommendedName>
</protein>
<keyword evidence="6 8" id="KW-1133">Transmembrane helix</keyword>
<organism evidence="9 10">
    <name type="scientific">Aerococcus viridans</name>
    <dbReference type="NCBI Taxonomy" id="1377"/>
    <lineage>
        <taxon>Bacteria</taxon>
        <taxon>Bacillati</taxon>
        <taxon>Bacillota</taxon>
        <taxon>Bacilli</taxon>
        <taxon>Lactobacillales</taxon>
        <taxon>Aerococcaceae</taxon>
        <taxon>Aerococcus</taxon>
    </lineage>
</organism>
<evidence type="ECO:0000256" key="8">
    <source>
        <dbReference type="SAM" id="Phobius"/>
    </source>
</evidence>
<dbReference type="AlphaFoldDB" id="A0A2N6UFR0"/>
<dbReference type="PANTHER" id="PTHR36122:SF2">
    <property type="entry name" value="NICOTINAMIDE RIBOSIDE TRANSPORTER PNUC"/>
    <property type="match status" value="1"/>
</dbReference>
<dbReference type="Proteomes" id="UP000235701">
    <property type="component" value="Unassembled WGS sequence"/>
</dbReference>
<gene>
    <name evidence="9" type="ORF">CJ191_01245</name>
</gene>
<evidence type="ECO:0000256" key="1">
    <source>
        <dbReference type="ARBA" id="ARBA00004651"/>
    </source>
</evidence>